<sequence length="40" mass="4513">MEQIIELIRMVGIENIATVTNSVCLIMFVRAKTKSDDDKS</sequence>
<evidence type="ECO:0000313" key="1">
    <source>
        <dbReference type="EMBL" id="ARU59252.1"/>
    </source>
</evidence>
<dbReference type="Proteomes" id="UP000196027">
    <property type="component" value="Chromosome"/>
</dbReference>
<keyword evidence="2" id="KW-1185">Reference proteome</keyword>
<dbReference type="EMBL" id="CP021425">
    <property type="protein sequence ID" value="ARU59252.1"/>
    <property type="molecule type" value="Genomic_DNA"/>
</dbReference>
<reference evidence="1 2" key="1">
    <citation type="submission" date="2017-05" db="EMBL/GenBank/DDBJ databases">
        <title>Genomic insights into alkan degradation activity of Oleiphilus messinensis.</title>
        <authorList>
            <person name="Kozyavkin S.A."/>
            <person name="Slesarev A.I."/>
            <person name="Golyshin P.N."/>
            <person name="Korzhenkov A."/>
            <person name="Golyshina O.N."/>
            <person name="Toshchakov S.V."/>
        </authorList>
    </citation>
    <scope>NUCLEOTIDE SEQUENCE [LARGE SCALE GENOMIC DNA]</scope>
    <source>
        <strain evidence="1 2">ME102</strain>
    </source>
</reference>
<evidence type="ECO:0000313" key="2">
    <source>
        <dbReference type="Proteomes" id="UP000196027"/>
    </source>
</evidence>
<accession>A0A1Y0IFE7</accession>
<protein>
    <submittedName>
        <fullName evidence="1">Uncharacterized protein</fullName>
    </submittedName>
</protein>
<dbReference type="AlphaFoldDB" id="A0A1Y0IFE7"/>
<name>A0A1Y0IFE7_9GAMM</name>
<proteinExistence type="predicted"/>
<organism evidence="1 2">
    <name type="scientific">Oleiphilus messinensis</name>
    <dbReference type="NCBI Taxonomy" id="141451"/>
    <lineage>
        <taxon>Bacteria</taxon>
        <taxon>Pseudomonadati</taxon>
        <taxon>Pseudomonadota</taxon>
        <taxon>Gammaproteobacteria</taxon>
        <taxon>Oceanospirillales</taxon>
        <taxon>Oleiphilaceae</taxon>
        <taxon>Oleiphilus</taxon>
    </lineage>
</organism>
<gene>
    <name evidence="1" type="ORF">OLMES_5269</name>
</gene>
<dbReference type="KEGG" id="ome:OLMES_5269"/>